<protein>
    <recommendedName>
        <fullName evidence="2">AAA+ ATPase domain-containing protein</fullName>
    </recommendedName>
</protein>
<dbReference type="InterPro" id="IPR027417">
    <property type="entry name" value="P-loop_NTPase"/>
</dbReference>
<dbReference type="Gene3D" id="3.40.50.300">
    <property type="entry name" value="P-loop containing nucleotide triphosphate hydrolases"/>
    <property type="match status" value="1"/>
</dbReference>
<dbReference type="AlphaFoldDB" id="A0A6C0E0Y9"/>
<dbReference type="Pfam" id="PF00004">
    <property type="entry name" value="AAA"/>
    <property type="match status" value="1"/>
</dbReference>
<proteinExistence type="inferred from homology"/>
<accession>A0A6C0E0Y9</accession>
<dbReference type="InterPro" id="IPR003959">
    <property type="entry name" value="ATPase_AAA_core"/>
</dbReference>
<dbReference type="InterPro" id="IPR050747">
    <property type="entry name" value="Mitochondrial_chaperone_BCS1"/>
</dbReference>
<dbReference type="SMART" id="SM00382">
    <property type="entry name" value="AAA"/>
    <property type="match status" value="1"/>
</dbReference>
<sequence>MSMNALPTHFAGNNMMDSLKTNLLTLILFKSANKTDGGSIFEIVYVFLITQLIDVFIKHFPELINKILQYSESNLKSNKLLNNIVNANVTEKEKTSSVTIQINISDHENVFGQALLDYITTNDNTKHVSFKRQNFILNQNDVIEIYDELFIKLKENHVTNEQDPKADIEQTVELFSYTKTMHELRSFLNKISHEYTIKMKNKLGDKIYYFNQHPINAPKSMNGEKDYTKLPNNCSFTMKMFETNRKFTNLFGPEISVVKKRVDFFIKNRKWYDTKGIPYNLGLLLSGEPGSGKTSTIKCLANETKRHIININLNNDITKIQLENLFFNEMIMILNIATCQTEKYYIPLDQRIYVLEDIDCQSDLVTERSLKNLEDSFKRKDEILNNNSTSGAEKIDLSFLLNLLDGVLEIPGRIVVMTSNYPNKLDHALIRPGRIDIIADFKKCDRITLIEMMEFFYDIKLSQSDKNIIHCLNDYIISPAEMSKLMFENFNDYKKTISLLQSMIVHTEND</sequence>
<reference evidence="3" key="1">
    <citation type="journal article" date="2020" name="Nature">
        <title>Giant virus diversity and host interactions through global metagenomics.</title>
        <authorList>
            <person name="Schulz F."/>
            <person name="Roux S."/>
            <person name="Paez-Espino D."/>
            <person name="Jungbluth S."/>
            <person name="Walsh D.A."/>
            <person name="Denef V.J."/>
            <person name="McMahon K.D."/>
            <person name="Konstantinidis K.T."/>
            <person name="Eloe-Fadrosh E.A."/>
            <person name="Kyrpides N.C."/>
            <person name="Woyke T."/>
        </authorList>
    </citation>
    <scope>NUCLEOTIDE SEQUENCE</scope>
    <source>
        <strain evidence="3">GVMAG-M-3300023179-114</strain>
    </source>
</reference>
<dbReference type="PANTHER" id="PTHR23070">
    <property type="entry name" value="BCS1 AAA-TYPE ATPASE"/>
    <property type="match status" value="1"/>
</dbReference>
<dbReference type="PROSITE" id="PS00674">
    <property type="entry name" value="AAA"/>
    <property type="match status" value="1"/>
</dbReference>
<dbReference type="GO" id="GO:0005524">
    <property type="term" value="F:ATP binding"/>
    <property type="evidence" value="ECO:0007669"/>
    <property type="project" value="InterPro"/>
</dbReference>
<dbReference type="InterPro" id="IPR003593">
    <property type="entry name" value="AAA+_ATPase"/>
</dbReference>
<evidence type="ECO:0000313" key="3">
    <source>
        <dbReference type="EMBL" id="QHT22796.1"/>
    </source>
</evidence>
<feature type="domain" description="AAA+ ATPase" evidence="2">
    <location>
        <begin position="279"/>
        <end position="445"/>
    </location>
</feature>
<dbReference type="GO" id="GO:0016887">
    <property type="term" value="F:ATP hydrolysis activity"/>
    <property type="evidence" value="ECO:0007669"/>
    <property type="project" value="InterPro"/>
</dbReference>
<dbReference type="SUPFAM" id="SSF52540">
    <property type="entry name" value="P-loop containing nucleoside triphosphate hydrolases"/>
    <property type="match status" value="1"/>
</dbReference>
<organism evidence="3">
    <name type="scientific">viral metagenome</name>
    <dbReference type="NCBI Taxonomy" id="1070528"/>
    <lineage>
        <taxon>unclassified sequences</taxon>
        <taxon>metagenomes</taxon>
        <taxon>organismal metagenomes</taxon>
    </lineage>
</organism>
<evidence type="ECO:0000259" key="2">
    <source>
        <dbReference type="SMART" id="SM00382"/>
    </source>
</evidence>
<dbReference type="InterPro" id="IPR003960">
    <property type="entry name" value="ATPase_AAA_CS"/>
</dbReference>
<evidence type="ECO:0000256" key="1">
    <source>
        <dbReference type="ARBA" id="ARBA00007448"/>
    </source>
</evidence>
<comment type="similarity">
    <text evidence="1">Belongs to the AAA ATPase family. BCS1 subfamily.</text>
</comment>
<dbReference type="EMBL" id="MN739720">
    <property type="protein sequence ID" value="QHT22796.1"/>
    <property type="molecule type" value="Genomic_DNA"/>
</dbReference>
<name>A0A6C0E0Y9_9ZZZZ</name>